<evidence type="ECO:0000256" key="5">
    <source>
        <dbReference type="PROSITE-ProRule" id="PRU00278"/>
    </source>
</evidence>
<proteinExistence type="inferred from homology"/>
<dbReference type="InterPro" id="IPR023058">
    <property type="entry name" value="PPIase_PpiC_CS"/>
</dbReference>
<dbReference type="SUPFAM" id="SSF54534">
    <property type="entry name" value="FKBP-like"/>
    <property type="match status" value="1"/>
</dbReference>
<keyword evidence="9" id="KW-1185">Reference proteome</keyword>
<evidence type="ECO:0000256" key="3">
    <source>
        <dbReference type="ARBA" id="ARBA00022490"/>
    </source>
</evidence>
<gene>
    <name evidence="8" type="ORF">PSNMU_V1.4_AUG-EV-PASAV3_0058710</name>
</gene>
<dbReference type="PANTHER" id="PTHR43629:SF2">
    <property type="entry name" value="RHODANESE-LIKE_PPIC DOMAIN-CONTAINING PROTEIN 12, CHLOROPLASTIC"/>
    <property type="match status" value="1"/>
</dbReference>
<dbReference type="GO" id="GO:0003755">
    <property type="term" value="F:peptidyl-prolyl cis-trans isomerase activity"/>
    <property type="evidence" value="ECO:0007669"/>
    <property type="project" value="UniProtKB-UniRule"/>
</dbReference>
<feature type="domain" description="PpiC" evidence="7">
    <location>
        <begin position="96"/>
        <end position="190"/>
    </location>
</feature>
<evidence type="ECO:0000313" key="8">
    <source>
        <dbReference type="EMBL" id="VEU39035.1"/>
    </source>
</evidence>
<feature type="signal peptide" evidence="6">
    <location>
        <begin position="1"/>
        <end position="34"/>
    </location>
</feature>
<evidence type="ECO:0000256" key="4">
    <source>
        <dbReference type="ARBA" id="ARBA00046231"/>
    </source>
</evidence>
<comment type="similarity">
    <text evidence="2">Belongs to the PpiC/parvulin rotamase family.</text>
</comment>
<evidence type="ECO:0000256" key="1">
    <source>
        <dbReference type="ARBA" id="ARBA00004496"/>
    </source>
</evidence>
<dbReference type="PROSITE" id="PS01096">
    <property type="entry name" value="PPIC_PPIASE_1"/>
    <property type="match status" value="1"/>
</dbReference>
<keyword evidence="6" id="KW-0732">Signal</keyword>
<dbReference type="InterPro" id="IPR052204">
    <property type="entry name" value="PpiC/parvulin_rotamase"/>
</dbReference>
<dbReference type="OrthoDB" id="1911748at2759"/>
<comment type="function">
    <text evidence="4">PPIases accelerate the folding of proteins. It prefers amino acid residues with hydrophobic side chains like leucine and phenylalanine in the P1 position of the peptides substrates.</text>
</comment>
<dbReference type="EC" id="5.2.1.8" evidence="6"/>
<dbReference type="Gene3D" id="3.10.50.40">
    <property type="match status" value="1"/>
</dbReference>
<keyword evidence="5 6" id="KW-0413">Isomerase</keyword>
<dbReference type="InterPro" id="IPR000297">
    <property type="entry name" value="PPIase_PpiC"/>
</dbReference>
<protein>
    <recommendedName>
        <fullName evidence="6">Peptidyl-prolyl cis-trans isomerase</fullName>
        <ecNumber evidence="6">5.2.1.8</ecNumber>
    </recommendedName>
</protein>
<dbReference type="Proteomes" id="UP000291116">
    <property type="component" value="Unassembled WGS sequence"/>
</dbReference>
<sequence length="193" mass="21200">MMKGTIRSLPYYGSTKNLFHLALVLFLGISTTHAFQYPRNHQNHQSSGSSSQYNKINSIHYEGWSSSAVRPIRYDRSIRLSGGFMDDLQGFFKRFTTRASASHILIKGGAEAENKLEDLKVEIGDSPVAFAKAAAQYSACPSGSSGGDLGSFGPGAMVKEFDAVVFNEPIGVVHGPIKTQFGYHLIYIRDRTE</sequence>
<dbReference type="InterPro" id="IPR046357">
    <property type="entry name" value="PPIase_dom_sf"/>
</dbReference>
<dbReference type="EMBL" id="CAACVS010000201">
    <property type="protein sequence ID" value="VEU39035.1"/>
    <property type="molecule type" value="Genomic_DNA"/>
</dbReference>
<organism evidence="8 9">
    <name type="scientific">Pseudo-nitzschia multistriata</name>
    <dbReference type="NCBI Taxonomy" id="183589"/>
    <lineage>
        <taxon>Eukaryota</taxon>
        <taxon>Sar</taxon>
        <taxon>Stramenopiles</taxon>
        <taxon>Ochrophyta</taxon>
        <taxon>Bacillariophyta</taxon>
        <taxon>Bacillariophyceae</taxon>
        <taxon>Bacillariophycidae</taxon>
        <taxon>Bacillariales</taxon>
        <taxon>Bacillariaceae</taxon>
        <taxon>Pseudo-nitzschia</taxon>
    </lineage>
</organism>
<comment type="catalytic activity">
    <reaction evidence="6">
        <text>[protein]-peptidylproline (omega=180) = [protein]-peptidylproline (omega=0)</text>
        <dbReference type="Rhea" id="RHEA:16237"/>
        <dbReference type="Rhea" id="RHEA-COMP:10747"/>
        <dbReference type="Rhea" id="RHEA-COMP:10748"/>
        <dbReference type="ChEBI" id="CHEBI:83833"/>
        <dbReference type="ChEBI" id="CHEBI:83834"/>
        <dbReference type="EC" id="5.2.1.8"/>
    </reaction>
</comment>
<evidence type="ECO:0000313" key="9">
    <source>
        <dbReference type="Proteomes" id="UP000291116"/>
    </source>
</evidence>
<name>A0A448ZAE9_9STRA</name>
<dbReference type="PANTHER" id="PTHR43629">
    <property type="entry name" value="PEPTIDYL-PROLYL CIS-TRANS ISOMERASE"/>
    <property type="match status" value="1"/>
</dbReference>
<accession>A0A448ZAE9</accession>
<dbReference type="Pfam" id="PF13616">
    <property type="entry name" value="Rotamase_3"/>
    <property type="match status" value="1"/>
</dbReference>
<reference evidence="8 9" key="1">
    <citation type="submission" date="2019-01" db="EMBL/GenBank/DDBJ databases">
        <authorList>
            <person name="Ferrante I. M."/>
        </authorList>
    </citation>
    <scope>NUCLEOTIDE SEQUENCE [LARGE SCALE GENOMIC DNA]</scope>
    <source>
        <strain evidence="8 9">B856</strain>
    </source>
</reference>
<dbReference type="PROSITE" id="PS50198">
    <property type="entry name" value="PPIC_PPIASE_2"/>
    <property type="match status" value="1"/>
</dbReference>
<dbReference type="GO" id="GO:0005737">
    <property type="term" value="C:cytoplasm"/>
    <property type="evidence" value="ECO:0007669"/>
    <property type="project" value="UniProtKB-SubCell"/>
</dbReference>
<feature type="chain" id="PRO_5018822406" description="Peptidyl-prolyl cis-trans isomerase" evidence="6">
    <location>
        <begin position="35"/>
        <end position="193"/>
    </location>
</feature>
<evidence type="ECO:0000256" key="6">
    <source>
        <dbReference type="RuleBase" id="RU363014"/>
    </source>
</evidence>
<evidence type="ECO:0000256" key="2">
    <source>
        <dbReference type="ARBA" id="ARBA00007656"/>
    </source>
</evidence>
<evidence type="ECO:0000259" key="7">
    <source>
        <dbReference type="PROSITE" id="PS50198"/>
    </source>
</evidence>
<keyword evidence="5 6" id="KW-0697">Rotamase</keyword>
<comment type="subcellular location">
    <subcellularLocation>
        <location evidence="1">Cytoplasm</location>
    </subcellularLocation>
</comment>
<keyword evidence="3" id="KW-0963">Cytoplasm</keyword>
<dbReference type="AlphaFoldDB" id="A0A448ZAE9"/>